<keyword evidence="2" id="KW-1185">Reference proteome</keyword>
<dbReference type="KEGG" id="psoj:PHYSODRAFT_510139"/>
<organism evidence="1 2">
    <name type="scientific">Phytophthora sojae (strain P6497)</name>
    <name type="common">Soybean stem and root rot agent</name>
    <name type="synonym">Phytophthora megasperma f. sp. glycines</name>
    <dbReference type="NCBI Taxonomy" id="1094619"/>
    <lineage>
        <taxon>Eukaryota</taxon>
        <taxon>Sar</taxon>
        <taxon>Stramenopiles</taxon>
        <taxon>Oomycota</taxon>
        <taxon>Peronosporomycetes</taxon>
        <taxon>Peronosporales</taxon>
        <taxon>Peronosporaceae</taxon>
        <taxon>Phytophthora</taxon>
    </lineage>
</organism>
<sequence length="263" mass="28948">MCRAKSTESIRHARLSWREDSITITFAHMKNDQDGSRPRDPRHVYANPTMPEICPVLGLGVYFAVFGLARDGKLFPGGNKYSRFLKVLKSVLSGELMQRTLAEFGLTAADFGTHSARKGADTYVSSCSTSGPSAAAICLRAGWTLPGVQDKYVRFEAAGDMVFGRYLAGLPFDSPKFAALPPFFDVQSDQEADRLELRQRIDVAIKAIFPGVPASLRMICQFGLASMLFHKSFLQQSLPTNHLLFATPLFNTMKRNLSGCGVV</sequence>
<evidence type="ECO:0000313" key="2">
    <source>
        <dbReference type="Proteomes" id="UP000002640"/>
    </source>
</evidence>
<proteinExistence type="predicted"/>
<gene>
    <name evidence="1" type="ORF">PHYSODRAFT_510139</name>
</gene>
<accession>G4ZM08</accession>
<reference evidence="1 2" key="1">
    <citation type="journal article" date="2006" name="Science">
        <title>Phytophthora genome sequences uncover evolutionary origins and mechanisms of pathogenesis.</title>
        <authorList>
            <person name="Tyler B.M."/>
            <person name="Tripathy S."/>
            <person name="Zhang X."/>
            <person name="Dehal P."/>
            <person name="Jiang R.H."/>
            <person name="Aerts A."/>
            <person name="Arredondo F.D."/>
            <person name="Baxter L."/>
            <person name="Bensasson D."/>
            <person name="Beynon J.L."/>
            <person name="Chapman J."/>
            <person name="Damasceno C.M."/>
            <person name="Dorrance A.E."/>
            <person name="Dou D."/>
            <person name="Dickerman A.W."/>
            <person name="Dubchak I.L."/>
            <person name="Garbelotto M."/>
            <person name="Gijzen M."/>
            <person name="Gordon S.G."/>
            <person name="Govers F."/>
            <person name="Grunwald N.J."/>
            <person name="Huang W."/>
            <person name="Ivors K.L."/>
            <person name="Jones R.W."/>
            <person name="Kamoun S."/>
            <person name="Krampis K."/>
            <person name="Lamour K.H."/>
            <person name="Lee M.K."/>
            <person name="McDonald W.H."/>
            <person name="Medina M."/>
            <person name="Meijer H.J."/>
            <person name="Nordberg E.K."/>
            <person name="Maclean D.J."/>
            <person name="Ospina-Giraldo M.D."/>
            <person name="Morris P.F."/>
            <person name="Phuntumart V."/>
            <person name="Putnam N.H."/>
            <person name="Rash S."/>
            <person name="Rose J.K."/>
            <person name="Sakihama Y."/>
            <person name="Salamov A.A."/>
            <person name="Savidor A."/>
            <person name="Scheuring C.F."/>
            <person name="Smith B.M."/>
            <person name="Sobral B.W."/>
            <person name="Terry A."/>
            <person name="Torto-Alalibo T.A."/>
            <person name="Win J."/>
            <person name="Xu Z."/>
            <person name="Zhang H."/>
            <person name="Grigoriev I.V."/>
            <person name="Rokhsar D.S."/>
            <person name="Boore J.L."/>
        </authorList>
    </citation>
    <scope>NUCLEOTIDE SEQUENCE [LARGE SCALE GENOMIC DNA]</scope>
    <source>
        <strain evidence="1 2">P6497</strain>
    </source>
</reference>
<dbReference type="Proteomes" id="UP000002640">
    <property type="component" value="Unassembled WGS sequence"/>
</dbReference>
<dbReference type="EMBL" id="JH159155">
    <property type="protein sequence ID" value="EGZ16431.1"/>
    <property type="molecule type" value="Genomic_DNA"/>
</dbReference>
<dbReference type="InParanoid" id="G4ZM08"/>
<dbReference type="GO" id="GO:0015074">
    <property type="term" value="P:DNA integration"/>
    <property type="evidence" value="ECO:0007669"/>
    <property type="project" value="InterPro"/>
</dbReference>
<dbReference type="GO" id="GO:0003677">
    <property type="term" value="F:DNA binding"/>
    <property type="evidence" value="ECO:0007669"/>
    <property type="project" value="InterPro"/>
</dbReference>
<dbReference type="GO" id="GO:0006310">
    <property type="term" value="P:DNA recombination"/>
    <property type="evidence" value="ECO:0007669"/>
    <property type="project" value="InterPro"/>
</dbReference>
<evidence type="ECO:0000313" key="1">
    <source>
        <dbReference type="EMBL" id="EGZ16431.1"/>
    </source>
</evidence>
<evidence type="ECO:0008006" key="3">
    <source>
        <dbReference type="Google" id="ProtNLM"/>
    </source>
</evidence>
<name>G4ZM08_PHYSP</name>
<dbReference type="AlphaFoldDB" id="G4ZM08"/>
<protein>
    <recommendedName>
        <fullName evidence="3">Ndc10 domain-containing protein</fullName>
    </recommendedName>
</protein>
<dbReference type="GeneID" id="20659080"/>
<dbReference type="Gene3D" id="1.10.443.10">
    <property type="entry name" value="Intergrase catalytic core"/>
    <property type="match status" value="1"/>
</dbReference>
<dbReference type="OMA" id="FAKIEML"/>
<dbReference type="InterPro" id="IPR013762">
    <property type="entry name" value="Integrase-like_cat_sf"/>
</dbReference>
<dbReference type="RefSeq" id="XP_009530180.1">
    <property type="nucleotide sequence ID" value="XM_009531885.1"/>
</dbReference>